<keyword evidence="3" id="KW-1133">Transmembrane helix</keyword>
<evidence type="ECO:0000256" key="3">
    <source>
        <dbReference type="SAM" id="Phobius"/>
    </source>
</evidence>
<evidence type="ECO:0000313" key="5">
    <source>
        <dbReference type="EMBL" id="KAH0623949.1"/>
    </source>
</evidence>
<keyword evidence="1" id="KW-0433">Leucine-rich repeat</keyword>
<protein>
    <recommendedName>
        <fullName evidence="7">Negative regulator of reactive oxygen species</fullName>
    </recommendedName>
</protein>
<keyword evidence="4" id="KW-0732">Signal</keyword>
<evidence type="ECO:0000256" key="1">
    <source>
        <dbReference type="ARBA" id="ARBA00022614"/>
    </source>
</evidence>
<keyword evidence="3" id="KW-0812">Transmembrane</keyword>
<dbReference type="InterPro" id="IPR003591">
    <property type="entry name" value="Leu-rich_rpt_typical-subtyp"/>
</dbReference>
<dbReference type="Pfam" id="PF13855">
    <property type="entry name" value="LRR_8"/>
    <property type="match status" value="3"/>
</dbReference>
<comment type="caution">
    <text evidence="5">The sequence shown here is derived from an EMBL/GenBank/DDBJ whole genome shotgun (WGS) entry which is preliminary data.</text>
</comment>
<feature type="non-terminal residue" evidence="5">
    <location>
        <position position="1"/>
    </location>
</feature>
<name>A0ABQ7T2T3_PHRPL</name>
<dbReference type="Pfam" id="PF00560">
    <property type="entry name" value="LRR_1"/>
    <property type="match status" value="1"/>
</dbReference>
<organism evidence="5 6">
    <name type="scientific">Phrynosoma platyrhinos</name>
    <name type="common">Desert horned lizard</name>
    <dbReference type="NCBI Taxonomy" id="52577"/>
    <lineage>
        <taxon>Eukaryota</taxon>
        <taxon>Metazoa</taxon>
        <taxon>Chordata</taxon>
        <taxon>Craniata</taxon>
        <taxon>Vertebrata</taxon>
        <taxon>Euteleostomi</taxon>
        <taxon>Lepidosauria</taxon>
        <taxon>Squamata</taxon>
        <taxon>Bifurcata</taxon>
        <taxon>Unidentata</taxon>
        <taxon>Episquamata</taxon>
        <taxon>Toxicofera</taxon>
        <taxon>Iguania</taxon>
        <taxon>Phrynosomatidae</taxon>
        <taxon>Phrynosomatinae</taxon>
        <taxon>Phrynosoma</taxon>
    </lineage>
</organism>
<dbReference type="PROSITE" id="PS51450">
    <property type="entry name" value="LRR"/>
    <property type="match status" value="2"/>
</dbReference>
<dbReference type="PRINTS" id="PR00019">
    <property type="entry name" value="LEURICHRPT"/>
</dbReference>
<keyword evidence="6" id="KW-1185">Reference proteome</keyword>
<proteinExistence type="predicted"/>
<dbReference type="SMART" id="SM00369">
    <property type="entry name" value="LRR_TYP"/>
    <property type="match status" value="13"/>
</dbReference>
<evidence type="ECO:0000313" key="6">
    <source>
        <dbReference type="Proteomes" id="UP000826234"/>
    </source>
</evidence>
<dbReference type="EMBL" id="JAIPUX010001880">
    <property type="protein sequence ID" value="KAH0623949.1"/>
    <property type="molecule type" value="Genomic_DNA"/>
</dbReference>
<gene>
    <name evidence="5" type="ORF">JD844_007176</name>
</gene>
<dbReference type="InterPro" id="IPR050333">
    <property type="entry name" value="SLRP"/>
</dbReference>
<dbReference type="Proteomes" id="UP000826234">
    <property type="component" value="Unassembled WGS sequence"/>
</dbReference>
<accession>A0ABQ7T2T3</accession>
<feature type="signal peptide" evidence="4">
    <location>
        <begin position="1"/>
        <end position="25"/>
    </location>
</feature>
<dbReference type="Gene3D" id="3.80.10.10">
    <property type="entry name" value="Ribonuclease Inhibitor"/>
    <property type="match status" value="4"/>
</dbReference>
<dbReference type="PANTHER" id="PTHR45712">
    <property type="entry name" value="AGAP008170-PA"/>
    <property type="match status" value="1"/>
</dbReference>
<feature type="transmembrane region" description="Helical" evidence="3">
    <location>
        <begin position="646"/>
        <end position="670"/>
    </location>
</feature>
<dbReference type="PANTHER" id="PTHR45712:SF22">
    <property type="entry name" value="INSULIN-LIKE GROWTH FACTOR-BINDING PROTEIN COMPLEX ACID LABILE SUBUNIT"/>
    <property type="match status" value="1"/>
</dbReference>
<dbReference type="InterPro" id="IPR032675">
    <property type="entry name" value="LRR_dom_sf"/>
</dbReference>
<keyword evidence="2" id="KW-0677">Repeat</keyword>
<dbReference type="InterPro" id="IPR001611">
    <property type="entry name" value="Leu-rich_rpt"/>
</dbReference>
<evidence type="ECO:0000256" key="4">
    <source>
        <dbReference type="SAM" id="SignalP"/>
    </source>
</evidence>
<reference evidence="5 6" key="1">
    <citation type="journal article" date="2022" name="Gigascience">
        <title>A chromosome-level genome assembly and annotation of the desert horned lizard, Phrynosoma platyrhinos, provides insight into chromosomal rearrangements among reptiles.</title>
        <authorList>
            <person name="Koochekian N."/>
            <person name="Ascanio A."/>
            <person name="Farleigh K."/>
            <person name="Card D.C."/>
            <person name="Schield D.R."/>
            <person name="Castoe T.A."/>
            <person name="Jezkova T."/>
        </authorList>
    </citation>
    <scope>NUCLEOTIDE SEQUENCE [LARGE SCALE GENOMIC DNA]</scope>
    <source>
        <strain evidence="5">NK-2021</strain>
    </source>
</reference>
<keyword evidence="3" id="KW-0472">Membrane</keyword>
<sequence>RWAVEMALIALSISLYVVFLDTGWGTKPTAYHHLCKLEERTVYCNEKSLSYILKDLPAGTEELFLNANCIQILKNDSLVQYQALQSLSLCDNGLEVIEPGAFLGTKSLSHLSVANNVLSMSYSVTAAALRTLPALRKLDLSGNQLTEVMMSTLIQHLPSLEFLSLARNAIMRLDDSHFKNMPNLWHLDLQQNYIFEIEAGAFEGVRGLQQLNLAYNYITCIVEFDLTQLQILNVSNNHIEWFLTAENDAAFELETLDLSYNQLLFFPLLPRLNKLQTLLLTHNKLNFYGNLYNHSDSSVQLLFLDGTVTNITTHELWEEKSYSNFSSLTFLDMSWNQFWYLPDWFFEGMVFLEHLNLSHNCLKALDIQEKELLKSLIDLDLSYNQLSDLQMNLGPRGSLNYLRSLNLHSNRLHGLPAKIFTHTTKITTVDLSKNPIEICSAHDAGSLGCVNISNVVSLRNLFMAGCELKVLGRYTFKGTSLVHLDLSNNPKVLLGGLGPLEDTAKSLQVLSLRKTGLFAQSAKTDFSAFQNLVDLDLSENSLTRFPESLSGLRLHTLDLRKNRLRFLPQHAMQNQLGKSLRVIYLSQNLYDCCKLGWWDTLQSLGTVHITDMSQVTCNYSSRFFSAANLPESVLQNCRWLTADMTLLYLVLILPTCLALLVASSIIFLTLRQRFLQIVKSRYRTSRSY</sequence>
<dbReference type="SUPFAM" id="SSF52058">
    <property type="entry name" value="L domain-like"/>
    <property type="match status" value="2"/>
</dbReference>
<feature type="chain" id="PRO_5045631486" description="Negative regulator of reactive oxygen species" evidence="4">
    <location>
        <begin position="26"/>
        <end position="688"/>
    </location>
</feature>
<evidence type="ECO:0000256" key="2">
    <source>
        <dbReference type="ARBA" id="ARBA00022737"/>
    </source>
</evidence>
<evidence type="ECO:0008006" key="7">
    <source>
        <dbReference type="Google" id="ProtNLM"/>
    </source>
</evidence>